<name>A0ABU4BS47_RHOGO</name>
<protein>
    <submittedName>
        <fullName evidence="2">Uncharacterized protein</fullName>
    </submittedName>
</protein>
<evidence type="ECO:0000256" key="1">
    <source>
        <dbReference type="SAM" id="MobiDB-lite"/>
    </source>
</evidence>
<dbReference type="EMBL" id="JAWLKB010000004">
    <property type="protein sequence ID" value="MDV6267047.1"/>
    <property type="molecule type" value="Genomic_DNA"/>
</dbReference>
<feature type="region of interest" description="Disordered" evidence="1">
    <location>
        <begin position="132"/>
        <end position="206"/>
    </location>
</feature>
<feature type="compositionally biased region" description="Polar residues" evidence="1">
    <location>
        <begin position="153"/>
        <end position="178"/>
    </location>
</feature>
<reference evidence="2 3" key="1">
    <citation type="submission" date="2023-10" db="EMBL/GenBank/DDBJ databases">
        <title>Development of a sustainable strategy for remediation of hydrocarbon-contaminated territories based on the waste exchange concept.</title>
        <authorList>
            <person name="Krivoruchko A."/>
        </authorList>
    </citation>
    <scope>NUCLEOTIDE SEQUENCE [LARGE SCALE GENOMIC DNA]</scope>
    <source>
        <strain evidence="2 3">IEGM 1203</strain>
    </source>
</reference>
<sequence length="206" mass="23410">MPRKRMTHPGFFESENLADLDIAAMITYQGIWVFGDDRGRIQEDAEFIKFKVWPRRKSVTATDVADHIEALVDGEQLCRYKIGGGDFLHTIAWHEHQKISHPTPSKLPPCPVHQPLEYKVWWKDDDTATDRWRKREKAGQRAKSAQEEIGIDSGTSPENVWSNSGATPPQCSSVQVRSDQAEIRSDSGESGTEIKFVRPSQIRQIP</sequence>
<dbReference type="RefSeq" id="WP_317541258.1">
    <property type="nucleotide sequence ID" value="NZ_JAWLKB010000004.1"/>
</dbReference>
<comment type="caution">
    <text evidence="2">The sequence shown here is derived from an EMBL/GenBank/DDBJ whole genome shotgun (WGS) entry which is preliminary data.</text>
</comment>
<keyword evidence="3" id="KW-1185">Reference proteome</keyword>
<accession>A0ABU4BS47</accession>
<proteinExistence type="predicted"/>
<evidence type="ECO:0000313" key="3">
    <source>
        <dbReference type="Proteomes" id="UP001185927"/>
    </source>
</evidence>
<gene>
    <name evidence="2" type="ORF">R3Q16_10575</name>
</gene>
<dbReference type="Proteomes" id="UP001185927">
    <property type="component" value="Unassembled WGS sequence"/>
</dbReference>
<evidence type="ECO:0000313" key="2">
    <source>
        <dbReference type="EMBL" id="MDV6267047.1"/>
    </source>
</evidence>
<organism evidence="2 3">
    <name type="scientific">Rhodococcus globerulus</name>
    <dbReference type="NCBI Taxonomy" id="33008"/>
    <lineage>
        <taxon>Bacteria</taxon>
        <taxon>Bacillati</taxon>
        <taxon>Actinomycetota</taxon>
        <taxon>Actinomycetes</taxon>
        <taxon>Mycobacteriales</taxon>
        <taxon>Nocardiaceae</taxon>
        <taxon>Rhodococcus</taxon>
    </lineage>
</organism>